<dbReference type="GO" id="GO:0004697">
    <property type="term" value="F:diacylglycerol-dependent serine/threonine kinase activity"/>
    <property type="evidence" value="ECO:0007669"/>
    <property type="project" value="UniProtKB-EC"/>
</dbReference>
<organism evidence="23 24">
    <name type="scientific">Microctonus hyperodae</name>
    <name type="common">Parasitoid wasp</name>
    <dbReference type="NCBI Taxonomy" id="165561"/>
    <lineage>
        <taxon>Eukaryota</taxon>
        <taxon>Metazoa</taxon>
        <taxon>Ecdysozoa</taxon>
        <taxon>Arthropoda</taxon>
        <taxon>Hexapoda</taxon>
        <taxon>Insecta</taxon>
        <taxon>Pterygota</taxon>
        <taxon>Neoptera</taxon>
        <taxon>Endopterygota</taxon>
        <taxon>Hymenoptera</taxon>
        <taxon>Apocrita</taxon>
        <taxon>Ichneumonoidea</taxon>
        <taxon>Braconidae</taxon>
        <taxon>Euphorinae</taxon>
        <taxon>Microctonus</taxon>
    </lineage>
</organism>
<evidence type="ECO:0000256" key="11">
    <source>
        <dbReference type="ARBA" id="ARBA00022833"/>
    </source>
</evidence>
<dbReference type="FunFam" id="3.30.60.20:FF:000008">
    <property type="entry name" value="Protein kinase C theta"/>
    <property type="match status" value="1"/>
</dbReference>
<name>A0AA39FC16_MICHY</name>
<dbReference type="EC" id="2.7.11.13" evidence="2 15"/>
<dbReference type="EMBL" id="JAQQBR010001832">
    <property type="protein sequence ID" value="KAK0166792.1"/>
    <property type="molecule type" value="Genomic_DNA"/>
</dbReference>
<dbReference type="SMART" id="SM00220">
    <property type="entry name" value="S_TKc"/>
    <property type="match status" value="1"/>
</dbReference>
<evidence type="ECO:0000256" key="16">
    <source>
        <dbReference type="PIRSR" id="PIRSR000551-50"/>
    </source>
</evidence>
<dbReference type="PROSITE" id="PS00108">
    <property type="entry name" value="PROTEIN_KINASE_ST"/>
    <property type="match status" value="1"/>
</dbReference>
<dbReference type="GO" id="GO:0008270">
    <property type="term" value="F:zinc ion binding"/>
    <property type="evidence" value="ECO:0007669"/>
    <property type="project" value="UniProtKB-KW"/>
</dbReference>
<protein>
    <recommendedName>
        <fullName evidence="2 15">Protein kinase C</fullName>
        <ecNumber evidence="2 15">2.7.11.13</ecNumber>
    </recommendedName>
</protein>
<comment type="similarity">
    <text evidence="1 15">Belongs to the protein kinase superfamily. AGC Ser/Thr protein kinase family. PKC subfamily.</text>
</comment>
<dbReference type="PANTHER" id="PTHR24351">
    <property type="entry name" value="RIBOSOMAL PROTEIN S6 KINASE"/>
    <property type="match status" value="1"/>
</dbReference>
<dbReference type="InterPro" id="IPR046349">
    <property type="entry name" value="C1-like_sf"/>
</dbReference>
<dbReference type="FunFam" id="3.30.200.20:FF:000020">
    <property type="entry name" value="Protein kinase C, alpha"/>
    <property type="match status" value="1"/>
</dbReference>
<proteinExistence type="inferred from homology"/>
<evidence type="ECO:0000256" key="1">
    <source>
        <dbReference type="ARBA" id="ARBA00005490"/>
    </source>
</evidence>
<evidence type="ECO:0000256" key="7">
    <source>
        <dbReference type="ARBA" id="ARBA00022737"/>
    </source>
</evidence>
<dbReference type="Gene3D" id="3.30.60.20">
    <property type="match status" value="2"/>
</dbReference>
<dbReference type="PIRSF" id="PIRSF000551">
    <property type="entry name" value="PKC_delta"/>
    <property type="match status" value="1"/>
</dbReference>
<keyword evidence="3 15" id="KW-0723">Serine/threonine-protein kinase</keyword>
<keyword evidence="8 15" id="KW-0547">Nucleotide-binding</keyword>
<keyword evidence="12 15" id="KW-0067">ATP-binding</keyword>
<evidence type="ECO:0000313" key="24">
    <source>
        <dbReference type="Proteomes" id="UP001168972"/>
    </source>
</evidence>
<dbReference type="CDD" id="cd20837">
    <property type="entry name" value="C1_nPKC_theta-like_rpt2"/>
    <property type="match status" value="1"/>
</dbReference>
<feature type="domain" description="AGC-kinase C-terminal" evidence="22">
    <location>
        <begin position="543"/>
        <end position="611"/>
    </location>
</feature>
<evidence type="ECO:0000256" key="19">
    <source>
        <dbReference type="SAM" id="MobiDB-lite"/>
    </source>
</evidence>
<feature type="compositionally biased region" description="Low complexity" evidence="19">
    <location>
        <begin position="251"/>
        <end position="260"/>
    </location>
</feature>
<feature type="domain" description="Protein kinase" evidence="20">
    <location>
        <begin position="289"/>
        <end position="542"/>
    </location>
</feature>
<feature type="active site" description="Proton acceptor" evidence="16">
    <location>
        <position position="413"/>
    </location>
</feature>
<keyword evidence="4" id="KW-0597">Phosphoprotein</keyword>
<dbReference type="AlphaFoldDB" id="A0AA39FC16"/>
<keyword evidence="6" id="KW-0479">Metal-binding</keyword>
<dbReference type="InterPro" id="IPR020454">
    <property type="entry name" value="DAG/PE-bd"/>
</dbReference>
<dbReference type="Pfam" id="PF00069">
    <property type="entry name" value="Pkinase"/>
    <property type="match status" value="1"/>
</dbReference>
<evidence type="ECO:0000256" key="14">
    <source>
        <dbReference type="ARBA" id="ARBA00047470"/>
    </source>
</evidence>
<dbReference type="InterPro" id="IPR011009">
    <property type="entry name" value="Kinase-like_dom_sf"/>
</dbReference>
<keyword evidence="10 15" id="KW-0418">Kinase</keyword>
<feature type="domain" description="Phorbol-ester/DAG-type" evidence="21">
    <location>
        <begin position="110"/>
        <end position="160"/>
    </location>
</feature>
<sequence length="611" mass="70070">MMFTGGRSSHSKKRNPSGSGSGKKSSLDHKNSQQRMGPEGYTYRTRIPSPLNPLDLPSTSAGRYVYKTRVPRREITESAWTPVSDTPTTGGPITRRRGAVKHNKIHLIRGHRFIAKFFRQPTFCAFCKDFLWGFGKQGYQCQACQTAVHKKCHDKLLTKCPESGRESENTIYLRERFKVDVPHRFRPHTFMSITFCDHCGSMLYGFFPQGLRCDDCDMACHKKCEKLTGNLCGLNQKLVAEALQALKRAPSQSSDNQRNSDSSDHVHGGRITPPATNLPRFKKYVVEDFNFLKVLGKGSFGKVLLAELRGTDCVYAVKCLKKDVVLEDDDVECTLIERKVLTLATRHPYLCHLFCTFQTDSHLFFVMEYLNGGDLMFHIQKSGRFAEFRAKFYAAEIWSGLNFLHKKGIVYRDLKLDNVLLDFEGHIRIADFGMCKLQIFLDRTADTFCGTPDYMAPEIIKGLKYNQSVDWWSFGVLLYEMLTGQSPFSGCDEDELFWSICNERPFIPRYLSQESMDILVTLLEKDAGKRPLGHEIQAHTFFRHIHWDRLERRLLEPPFKPALDHTLDTKYFDTAFTVERPRLTPVPEQILLSMDQAVFRGFSYTNPNATD</sequence>
<dbReference type="SMART" id="SM00133">
    <property type="entry name" value="S_TK_X"/>
    <property type="match status" value="1"/>
</dbReference>
<feature type="domain" description="Phorbol-ester/DAG-type" evidence="21">
    <location>
        <begin position="182"/>
        <end position="232"/>
    </location>
</feature>
<comment type="catalytic activity">
    <reaction evidence="14">
        <text>L-seryl-[protein] + ATP = O-phospho-L-seryl-[protein] + ADP + H(+)</text>
        <dbReference type="Rhea" id="RHEA:17989"/>
        <dbReference type="Rhea" id="RHEA-COMP:9863"/>
        <dbReference type="Rhea" id="RHEA-COMP:11604"/>
        <dbReference type="ChEBI" id="CHEBI:15378"/>
        <dbReference type="ChEBI" id="CHEBI:29999"/>
        <dbReference type="ChEBI" id="CHEBI:30616"/>
        <dbReference type="ChEBI" id="CHEBI:83421"/>
        <dbReference type="ChEBI" id="CHEBI:456216"/>
        <dbReference type="EC" id="2.7.11.13"/>
    </reaction>
</comment>
<dbReference type="InterPro" id="IPR002219">
    <property type="entry name" value="PKC_DAG/PE"/>
</dbReference>
<evidence type="ECO:0000256" key="4">
    <source>
        <dbReference type="ARBA" id="ARBA00022553"/>
    </source>
</evidence>
<reference evidence="23" key="2">
    <citation type="submission" date="2023-03" db="EMBL/GenBank/DDBJ databases">
        <authorList>
            <person name="Inwood S.N."/>
            <person name="Skelly J.G."/>
            <person name="Guhlin J."/>
            <person name="Harrop T.W.R."/>
            <person name="Goldson S.G."/>
            <person name="Dearden P.K."/>
        </authorList>
    </citation>
    <scope>NUCLEOTIDE SEQUENCE</scope>
    <source>
        <strain evidence="23">Lincoln</strain>
        <tissue evidence="23">Whole body</tissue>
    </source>
</reference>
<dbReference type="InterPro" id="IPR017892">
    <property type="entry name" value="Pkinase_C"/>
</dbReference>
<evidence type="ECO:0000313" key="23">
    <source>
        <dbReference type="EMBL" id="KAK0166792.1"/>
    </source>
</evidence>
<evidence type="ECO:0000259" key="20">
    <source>
        <dbReference type="PROSITE" id="PS50011"/>
    </source>
</evidence>
<keyword evidence="5 15" id="KW-0808">Transferase</keyword>
<dbReference type="InterPro" id="IPR000961">
    <property type="entry name" value="AGC-kinase_C"/>
</dbReference>
<feature type="region of interest" description="Disordered" evidence="19">
    <location>
        <begin position="248"/>
        <end position="274"/>
    </location>
</feature>
<comment type="catalytic activity">
    <reaction evidence="13 15">
        <text>L-threonyl-[protein] + ATP = O-phospho-L-threonyl-[protein] + ADP + H(+)</text>
        <dbReference type="Rhea" id="RHEA:46608"/>
        <dbReference type="Rhea" id="RHEA-COMP:11060"/>
        <dbReference type="Rhea" id="RHEA-COMP:11605"/>
        <dbReference type="ChEBI" id="CHEBI:15378"/>
        <dbReference type="ChEBI" id="CHEBI:30013"/>
        <dbReference type="ChEBI" id="CHEBI:30616"/>
        <dbReference type="ChEBI" id="CHEBI:61977"/>
        <dbReference type="ChEBI" id="CHEBI:456216"/>
        <dbReference type="EC" id="2.7.11.13"/>
    </reaction>
</comment>
<comment type="caution">
    <text evidence="23">The sequence shown here is derived from an EMBL/GenBank/DDBJ whole genome shotgun (WGS) entry which is preliminary data.</text>
</comment>
<evidence type="ECO:0000256" key="6">
    <source>
        <dbReference type="ARBA" id="ARBA00022723"/>
    </source>
</evidence>
<dbReference type="InterPro" id="IPR017441">
    <property type="entry name" value="Protein_kinase_ATP_BS"/>
</dbReference>
<keyword evidence="7" id="KW-0677">Repeat</keyword>
<evidence type="ECO:0000256" key="17">
    <source>
        <dbReference type="PIRSR" id="PIRSR000551-51"/>
    </source>
</evidence>
<dbReference type="GO" id="GO:0005524">
    <property type="term" value="F:ATP binding"/>
    <property type="evidence" value="ECO:0007669"/>
    <property type="project" value="UniProtKB-UniRule"/>
</dbReference>
<evidence type="ECO:0000256" key="2">
    <source>
        <dbReference type="ARBA" id="ARBA00012429"/>
    </source>
</evidence>
<keyword evidence="9" id="KW-0863">Zinc-finger</keyword>
<dbReference type="PROSITE" id="PS50011">
    <property type="entry name" value="PROTEIN_KINASE_DOM"/>
    <property type="match status" value="1"/>
</dbReference>
<evidence type="ECO:0000256" key="5">
    <source>
        <dbReference type="ARBA" id="ARBA00022679"/>
    </source>
</evidence>
<evidence type="ECO:0000259" key="21">
    <source>
        <dbReference type="PROSITE" id="PS50081"/>
    </source>
</evidence>
<dbReference type="PROSITE" id="PS00107">
    <property type="entry name" value="PROTEIN_KINASE_ATP"/>
    <property type="match status" value="1"/>
</dbReference>
<dbReference type="SUPFAM" id="SSF56112">
    <property type="entry name" value="Protein kinase-like (PK-like)"/>
    <property type="match status" value="1"/>
</dbReference>
<evidence type="ECO:0000256" key="10">
    <source>
        <dbReference type="ARBA" id="ARBA00022777"/>
    </source>
</evidence>
<dbReference type="Gene3D" id="3.30.200.20">
    <property type="entry name" value="Phosphorylase Kinase, domain 1"/>
    <property type="match status" value="1"/>
</dbReference>
<evidence type="ECO:0000256" key="8">
    <source>
        <dbReference type="ARBA" id="ARBA00022741"/>
    </source>
</evidence>
<evidence type="ECO:0000256" key="12">
    <source>
        <dbReference type="ARBA" id="ARBA00022840"/>
    </source>
</evidence>
<keyword evidence="11" id="KW-0862">Zinc</keyword>
<reference evidence="23" key="1">
    <citation type="journal article" date="2023" name="bioRxiv">
        <title>Scaffold-level genome assemblies of two parasitoid biocontrol wasps reveal the parthenogenesis mechanism and an associated novel virus.</title>
        <authorList>
            <person name="Inwood S."/>
            <person name="Skelly J."/>
            <person name="Guhlin J."/>
            <person name="Harrop T."/>
            <person name="Goldson S."/>
            <person name="Dearden P."/>
        </authorList>
    </citation>
    <scope>NUCLEOTIDE SEQUENCE</scope>
    <source>
        <strain evidence="23">Lincoln</strain>
        <tissue evidence="23">Whole body</tissue>
    </source>
</reference>
<dbReference type="InterPro" id="IPR008271">
    <property type="entry name" value="Ser/Thr_kinase_AS"/>
</dbReference>
<dbReference type="PROSITE" id="PS00479">
    <property type="entry name" value="ZF_DAG_PE_1"/>
    <property type="match status" value="1"/>
</dbReference>
<evidence type="ECO:0000256" key="13">
    <source>
        <dbReference type="ARBA" id="ARBA00047272"/>
    </source>
</evidence>
<dbReference type="Pfam" id="PF00433">
    <property type="entry name" value="Pkinase_C"/>
    <property type="match status" value="1"/>
</dbReference>
<evidence type="ECO:0000256" key="18">
    <source>
        <dbReference type="PROSITE-ProRule" id="PRU10141"/>
    </source>
</evidence>
<dbReference type="InterPro" id="IPR014376">
    <property type="entry name" value="Prot_kin_PKC_delta"/>
</dbReference>
<dbReference type="SUPFAM" id="SSF57889">
    <property type="entry name" value="Cysteine-rich domain"/>
    <property type="match status" value="2"/>
</dbReference>
<feature type="region of interest" description="Disordered" evidence="19">
    <location>
        <begin position="1"/>
        <end position="54"/>
    </location>
</feature>
<evidence type="ECO:0000256" key="15">
    <source>
        <dbReference type="PIRNR" id="PIRNR000551"/>
    </source>
</evidence>
<keyword evidence="24" id="KW-1185">Reference proteome</keyword>
<feature type="binding site" evidence="17">
    <location>
        <begin position="295"/>
        <end position="303"/>
    </location>
    <ligand>
        <name>ATP</name>
        <dbReference type="ChEBI" id="CHEBI:30616"/>
    </ligand>
</feature>
<dbReference type="SMART" id="SM00109">
    <property type="entry name" value="C1"/>
    <property type="match status" value="2"/>
</dbReference>
<dbReference type="Pfam" id="PF00130">
    <property type="entry name" value="C1_1"/>
    <property type="match status" value="2"/>
</dbReference>
<dbReference type="CDD" id="cd20834">
    <property type="entry name" value="C1_nPKC_theta-like_rpt1"/>
    <property type="match status" value="1"/>
</dbReference>
<dbReference type="PRINTS" id="PR00008">
    <property type="entry name" value="DAGPEDOMAIN"/>
</dbReference>
<feature type="binding site" evidence="17 18">
    <location>
        <position position="318"/>
    </location>
    <ligand>
        <name>ATP</name>
        <dbReference type="ChEBI" id="CHEBI:30616"/>
    </ligand>
</feature>
<gene>
    <name evidence="23" type="ORF">PV327_004275</name>
</gene>
<dbReference type="PROSITE" id="PS50081">
    <property type="entry name" value="ZF_DAG_PE_2"/>
    <property type="match status" value="2"/>
</dbReference>
<evidence type="ECO:0000259" key="22">
    <source>
        <dbReference type="PROSITE" id="PS51285"/>
    </source>
</evidence>
<evidence type="ECO:0000256" key="3">
    <source>
        <dbReference type="ARBA" id="ARBA00022527"/>
    </source>
</evidence>
<dbReference type="InterPro" id="IPR000719">
    <property type="entry name" value="Prot_kinase_dom"/>
</dbReference>
<accession>A0AA39FC16</accession>
<dbReference type="Gene3D" id="1.10.510.10">
    <property type="entry name" value="Transferase(Phosphotransferase) domain 1"/>
    <property type="match status" value="1"/>
</dbReference>
<dbReference type="FunFam" id="1.10.510.10:FF:000150">
    <property type="entry name" value="Protein kinase C, theta"/>
    <property type="match status" value="1"/>
</dbReference>
<dbReference type="Proteomes" id="UP001168972">
    <property type="component" value="Unassembled WGS sequence"/>
</dbReference>
<evidence type="ECO:0000256" key="9">
    <source>
        <dbReference type="ARBA" id="ARBA00022771"/>
    </source>
</evidence>
<dbReference type="PROSITE" id="PS51285">
    <property type="entry name" value="AGC_KINASE_CTER"/>
    <property type="match status" value="1"/>
</dbReference>